<name>A0A917B6L2_HALAA</name>
<reference evidence="2" key="2">
    <citation type="submission" date="2020-09" db="EMBL/GenBank/DDBJ databases">
        <authorList>
            <person name="Sun Q."/>
            <person name="Zhou Y."/>
        </authorList>
    </citation>
    <scope>NUCLEOTIDE SEQUENCE</scope>
    <source>
        <strain evidence="2">CGMCC 1.12153</strain>
    </source>
</reference>
<feature type="transmembrane region" description="Helical" evidence="1">
    <location>
        <begin position="39"/>
        <end position="60"/>
    </location>
</feature>
<evidence type="ECO:0000313" key="2">
    <source>
        <dbReference type="EMBL" id="GGF22245.1"/>
    </source>
</evidence>
<keyword evidence="1" id="KW-1133">Transmembrane helix</keyword>
<evidence type="ECO:0000313" key="3">
    <source>
        <dbReference type="Proteomes" id="UP000660110"/>
    </source>
</evidence>
<dbReference type="AlphaFoldDB" id="A0A917B6L2"/>
<accession>A0A917B6L2</accession>
<reference evidence="2" key="1">
    <citation type="journal article" date="2014" name="Int. J. Syst. Evol. Microbiol.">
        <title>Complete genome sequence of Corynebacterium casei LMG S-19264T (=DSM 44701T), isolated from a smear-ripened cheese.</title>
        <authorList>
            <consortium name="US DOE Joint Genome Institute (JGI-PGF)"/>
            <person name="Walter F."/>
            <person name="Albersmeier A."/>
            <person name="Kalinowski J."/>
            <person name="Ruckert C."/>
        </authorList>
    </citation>
    <scope>NUCLEOTIDE SEQUENCE</scope>
    <source>
        <strain evidence="2">CGMCC 1.12153</strain>
    </source>
</reference>
<sequence>MKNKIGILIVAATALVLYVIGALLNTDLFTPVTFRDGEFTISIIGIIVLFIISIIVGSVVTRQKK</sequence>
<organism evidence="2 3">
    <name type="scientific">Halobacillus andaensis</name>
    <dbReference type="NCBI Taxonomy" id="1176239"/>
    <lineage>
        <taxon>Bacteria</taxon>
        <taxon>Bacillati</taxon>
        <taxon>Bacillota</taxon>
        <taxon>Bacilli</taxon>
        <taxon>Bacillales</taxon>
        <taxon>Bacillaceae</taxon>
        <taxon>Halobacillus</taxon>
    </lineage>
</organism>
<evidence type="ECO:0000256" key="1">
    <source>
        <dbReference type="SAM" id="Phobius"/>
    </source>
</evidence>
<gene>
    <name evidence="2" type="ORF">GCM10010954_21350</name>
</gene>
<dbReference type="RefSeq" id="WP_188377468.1">
    <property type="nucleotide sequence ID" value="NZ_BMEL01000002.1"/>
</dbReference>
<keyword evidence="1" id="KW-0812">Transmembrane</keyword>
<keyword evidence="3" id="KW-1185">Reference proteome</keyword>
<keyword evidence="1" id="KW-0472">Membrane</keyword>
<dbReference type="Proteomes" id="UP000660110">
    <property type="component" value="Unassembled WGS sequence"/>
</dbReference>
<proteinExistence type="predicted"/>
<protein>
    <submittedName>
        <fullName evidence="2">Uncharacterized protein</fullName>
    </submittedName>
</protein>
<dbReference type="EMBL" id="BMEL01000002">
    <property type="protein sequence ID" value="GGF22245.1"/>
    <property type="molecule type" value="Genomic_DNA"/>
</dbReference>
<comment type="caution">
    <text evidence="2">The sequence shown here is derived from an EMBL/GenBank/DDBJ whole genome shotgun (WGS) entry which is preliminary data.</text>
</comment>
<feature type="transmembrane region" description="Helical" evidence="1">
    <location>
        <begin position="7"/>
        <end position="24"/>
    </location>
</feature>